<sequence length="192" mass="23318">MKQLECDIRRLKKEKHNELEKAKKDCENEVRDVTNSAFAQIENLKRIIEDRRLNFKGIVKPYINWRKNNIIKQADIERKILNVKIEQKEDEKSELENKLDIQIQANKDNKDRRSKKVVQELEQLRSKKKEQQRAENELSRLRQQLDNYQKNKRPIKEELEQRRREVDKQIEYIRSINCIIRNGQVINWVNDG</sequence>
<dbReference type="Proteomes" id="UP000324800">
    <property type="component" value="Unassembled WGS sequence"/>
</dbReference>
<evidence type="ECO:0000313" key="3">
    <source>
        <dbReference type="Proteomes" id="UP000324800"/>
    </source>
</evidence>
<keyword evidence="1" id="KW-0175">Coiled coil</keyword>
<organism evidence="2 3">
    <name type="scientific">Streblomastix strix</name>
    <dbReference type="NCBI Taxonomy" id="222440"/>
    <lineage>
        <taxon>Eukaryota</taxon>
        <taxon>Metamonada</taxon>
        <taxon>Preaxostyla</taxon>
        <taxon>Oxymonadida</taxon>
        <taxon>Streblomastigidae</taxon>
        <taxon>Streblomastix</taxon>
    </lineage>
</organism>
<proteinExistence type="predicted"/>
<evidence type="ECO:0000256" key="1">
    <source>
        <dbReference type="SAM" id="Coils"/>
    </source>
</evidence>
<protein>
    <submittedName>
        <fullName evidence="2">Uncharacterized protein</fullName>
    </submittedName>
</protein>
<dbReference type="AlphaFoldDB" id="A0A5J4V5D5"/>
<feature type="coiled-coil region" evidence="1">
    <location>
        <begin position="1"/>
        <end position="36"/>
    </location>
</feature>
<dbReference type="EMBL" id="SNRW01009760">
    <property type="protein sequence ID" value="KAA6377510.1"/>
    <property type="molecule type" value="Genomic_DNA"/>
</dbReference>
<evidence type="ECO:0000313" key="2">
    <source>
        <dbReference type="EMBL" id="KAA6377510.1"/>
    </source>
</evidence>
<name>A0A5J4V5D5_9EUKA</name>
<comment type="caution">
    <text evidence="2">The sequence shown here is derived from an EMBL/GenBank/DDBJ whole genome shotgun (WGS) entry which is preliminary data.</text>
</comment>
<reference evidence="2 3" key="1">
    <citation type="submission" date="2019-03" db="EMBL/GenBank/DDBJ databases">
        <title>Single cell metagenomics reveals metabolic interactions within the superorganism composed of flagellate Streblomastix strix and complex community of Bacteroidetes bacteria on its surface.</title>
        <authorList>
            <person name="Treitli S.C."/>
            <person name="Kolisko M."/>
            <person name="Husnik F."/>
            <person name="Keeling P."/>
            <person name="Hampl V."/>
        </authorList>
    </citation>
    <scope>NUCLEOTIDE SEQUENCE [LARGE SCALE GENOMIC DNA]</scope>
    <source>
        <strain evidence="2">ST1C</strain>
    </source>
</reference>
<feature type="coiled-coil region" evidence="1">
    <location>
        <begin position="71"/>
        <end position="165"/>
    </location>
</feature>
<gene>
    <name evidence="2" type="ORF">EZS28_026964</name>
</gene>
<accession>A0A5J4V5D5</accession>